<keyword evidence="2" id="KW-1185">Reference proteome</keyword>
<name>A0ACC2DE56_DIPCM</name>
<reference evidence="2" key="1">
    <citation type="journal article" date="2024" name="Proc. Natl. Acad. Sci. U.S.A.">
        <title>Extraordinary preservation of gene collinearity over three hundred million years revealed in homosporous lycophytes.</title>
        <authorList>
            <person name="Li C."/>
            <person name="Wickell D."/>
            <person name="Kuo L.Y."/>
            <person name="Chen X."/>
            <person name="Nie B."/>
            <person name="Liao X."/>
            <person name="Peng D."/>
            <person name="Ji J."/>
            <person name="Jenkins J."/>
            <person name="Williams M."/>
            <person name="Shu S."/>
            <person name="Plott C."/>
            <person name="Barry K."/>
            <person name="Rajasekar S."/>
            <person name="Grimwood J."/>
            <person name="Han X."/>
            <person name="Sun S."/>
            <person name="Hou Z."/>
            <person name="He W."/>
            <person name="Dai G."/>
            <person name="Sun C."/>
            <person name="Schmutz J."/>
            <person name="Leebens-Mack J.H."/>
            <person name="Li F.W."/>
            <person name="Wang L."/>
        </authorList>
    </citation>
    <scope>NUCLEOTIDE SEQUENCE [LARGE SCALE GENOMIC DNA]</scope>
    <source>
        <strain evidence="2">cv. PW_Plant_1</strain>
    </source>
</reference>
<organism evidence="1 2">
    <name type="scientific">Diphasiastrum complanatum</name>
    <name type="common">Issler's clubmoss</name>
    <name type="synonym">Lycopodium complanatum</name>
    <dbReference type="NCBI Taxonomy" id="34168"/>
    <lineage>
        <taxon>Eukaryota</taxon>
        <taxon>Viridiplantae</taxon>
        <taxon>Streptophyta</taxon>
        <taxon>Embryophyta</taxon>
        <taxon>Tracheophyta</taxon>
        <taxon>Lycopodiopsida</taxon>
        <taxon>Lycopodiales</taxon>
        <taxon>Lycopodiaceae</taxon>
        <taxon>Lycopodioideae</taxon>
        <taxon>Diphasiastrum</taxon>
    </lineage>
</organism>
<dbReference type="Proteomes" id="UP001162992">
    <property type="component" value="Chromosome 6"/>
</dbReference>
<proteinExistence type="predicted"/>
<evidence type="ECO:0000313" key="2">
    <source>
        <dbReference type="Proteomes" id="UP001162992"/>
    </source>
</evidence>
<comment type="caution">
    <text evidence="1">The sequence shown here is derived from an EMBL/GenBank/DDBJ whole genome shotgun (WGS) entry which is preliminary data.</text>
</comment>
<evidence type="ECO:0000313" key="1">
    <source>
        <dbReference type="EMBL" id="KAJ7552528.1"/>
    </source>
</evidence>
<accession>A0ACC2DE56</accession>
<protein>
    <submittedName>
        <fullName evidence="1">Uncharacterized protein</fullName>
    </submittedName>
</protein>
<gene>
    <name evidence="1" type="ORF">O6H91_06G059200</name>
</gene>
<sequence>MQAATAFDQRDGLERLLHRHPHLREDPDVAPLVFAGTQSTVDILFVVQKLLLRPDLTVAVAGCFRPLLSTLVASTVLRLQHLYERKNLVTDESSITISPFMTIQWSTAIHEYAVMAFSRILELAPYLMSTILRYFKFAPPPFERLLLANASGAVPDICKDSPPLLDVLRASYRFLHLEAKVFRDMWDWSPFLDLLLWLRPKDGVDVSSEIVCDVRWCALQVLSVVLRISDATTRDIGHRICGLSEKDTFDCLIRWEEFSQEIAVEKAGMFLDYGKDNATDKIFHRESETQKTDQQSNQLPPSDSAVKWKKGAGYNRVEICGIELPARDSFHKKRDDSPRMSFLLTPTIKKNLEALVLALSQKSPILLEGALGAGKSSLIYEVARLTGNYDVIFIHLDDETDIKMLLGNYVCTEVPGKFKWQPGALTQAVCRGLWVVFEDIDRAPSEIFSALAPLLEDRKLFIPGRGEIIHAADNFRLFSTITRMKFGSTHAESNEFNHLWKRIIVDAPNDEELVAIIESRFPMLVSLSQKLLGTFNMLKDIGSQSSIHVNTLGNLSVHIERQFSTRDLMKWCQRIAKSGLIAVGRTAQTSAYKERVYVEALDIFVGAIHSSADRQLVMRAIAEQWDIPLGRVNFYDQLLKPALQVFPSSLHIGRAILASHGAQIKAGSNSVFIHTGHAMRSMEHIAMCVEQQEPALLVGETGTGKTTLVQHLARQLAVPLVVLNLSQQSDSTELLGGYKPVEAQGTCLLLLEKFSNLFALTFPSQQNADFLSRIQHFAESRKWAQLIKAFQMAVTKVAKLSESSTLNIVISPSEDIADGRRKRKRAIDKRLLDKWKKFSLDVSNAERQVEAANTSFAFSFVEGALVKALRDGHWILLDEVNLAPRETLERLSGVLEGEHGTISLTERGDINTISRSPNFRIFACMNPATDVGKRDLPMALRNRFTEFYIDEMINREDLSLFVNGYLEQLLPSPPVEEIVNFYLQAREEANTRLLDGAGQKPHYSLRSLSRALEYTKIAMPVYGFNRALYDGVCMSFLTLLDLESAPIVEQLIAVIIFKKNAASVRDWKLLSKAPPEPGPTYILVEQFWLERGVEKPFDSSLSPHNPYILTASVKQNLKNLARAVFVRRYPVLLQGPTSSGKTSLIEYLADRTGHRFVRINNHEHTDLQEYLGTYMTDLSGRLVFQDGILVEAVRKGYWIVLDELNLAPPDVLEALNRLLDDNRELFIPEIQQTIKPHPHFMLFATQNPPGLYGGRKVLSRAFRNRFMELHVDDIPENELSAILEKRCQIPPSHAAKMVDVMKDLQRHRQGSKVFAGKHGFITPRDLFRWAERHKKTGISYEDLAMSGYMLLAERLRDPLEKNVVQKTLEKHMHVELDITKLYDKFAGDLRLESLQKCLESPEAVLQFGKIVWTKSMKRLFYLVNKCYEHREPTLLVGETGCGKTTVFQLLAFALGQRLRILNCHQNTETSDFLGGYRPVRDKESILLQYHDAVKNIAATKLFCGTFQGELPSKIEEHTTLLRILKQVREEIECRQHAVIEPNTTDAAEIWSIEEKLKELHKDWQSLFVWHDGSLVEAMQEGDLFLVDEISLAEDSVLERLNSVLEPKRSLVLAEKGGPTLEEIIGHFNFHLMATMNPGGDFGKKELSPALRNRFTEIWVPSIDDMDDIKSIVTNRLMGPHLECVVEPLLQFWQWFQQFQESGRLLSLRDLLSWVSYINIAEKDIGRNAAYIHGAFLVLLDGMTFGTGLSASGGQKRKNECVQQLLQALPVVEEVDNKGAIWSEDGNYCPPQIQLDSSLGRFGIHPFYIDKGSQPYQVGCFELAVPTTSRNAIRILRAMQLRKPVLLEGSPGVGKTSLVASLGALSGHSVVRINLSEQTDVMDLFGSDLPVEGGSGGEFRWSDGIFLQALKTGCWVLLDELNLASQSVLEGLNSCLDHRGEVYIPELGRSFKCPQSFRVFACQNPLQEGGGRKGLPKSFVNRFTKVRSPGCSFPWCLSMLFVHQFIKIAHFLDTTSQYFLCEITCDKDRRGE</sequence>
<dbReference type="EMBL" id="CM055097">
    <property type="protein sequence ID" value="KAJ7552528.1"/>
    <property type="molecule type" value="Genomic_DNA"/>
</dbReference>